<dbReference type="AlphaFoldDB" id="A0A9D9EFJ7"/>
<proteinExistence type="inferred from homology"/>
<evidence type="ECO:0000259" key="8">
    <source>
        <dbReference type="SMART" id="SM00827"/>
    </source>
</evidence>
<dbReference type="InterPro" id="IPR014043">
    <property type="entry name" value="Acyl_transferase_dom"/>
</dbReference>
<dbReference type="InterPro" id="IPR024925">
    <property type="entry name" value="Malonyl_CoA-ACP_transAc"/>
</dbReference>
<dbReference type="NCBIfam" id="TIGR00128">
    <property type="entry name" value="fabD"/>
    <property type="match status" value="1"/>
</dbReference>
<evidence type="ECO:0000256" key="5">
    <source>
        <dbReference type="ARBA" id="ARBA00048462"/>
    </source>
</evidence>
<evidence type="ECO:0000256" key="3">
    <source>
        <dbReference type="ARBA" id="ARBA00022679"/>
    </source>
</evidence>
<evidence type="ECO:0000256" key="6">
    <source>
        <dbReference type="PIRNR" id="PIRNR000446"/>
    </source>
</evidence>
<accession>A0A9D9EFJ7</accession>
<evidence type="ECO:0000256" key="7">
    <source>
        <dbReference type="PIRSR" id="PIRSR000446-1"/>
    </source>
</evidence>
<gene>
    <name evidence="9" type="primary">fabD</name>
    <name evidence="9" type="ORF">IAC23_00040</name>
</gene>
<dbReference type="InterPro" id="IPR016035">
    <property type="entry name" value="Acyl_Trfase/lysoPLipase"/>
</dbReference>
<evidence type="ECO:0000256" key="2">
    <source>
        <dbReference type="ARBA" id="ARBA00018953"/>
    </source>
</evidence>
<evidence type="ECO:0000256" key="4">
    <source>
        <dbReference type="ARBA" id="ARBA00023315"/>
    </source>
</evidence>
<evidence type="ECO:0000313" key="10">
    <source>
        <dbReference type="Proteomes" id="UP000823619"/>
    </source>
</evidence>
<feature type="domain" description="Malonyl-CoA:ACP transacylase (MAT)" evidence="8">
    <location>
        <begin position="6"/>
        <end position="292"/>
    </location>
</feature>
<keyword evidence="3 6" id="KW-0808">Transferase</keyword>
<dbReference type="PANTHER" id="PTHR42681">
    <property type="entry name" value="MALONYL-COA-ACYL CARRIER PROTEIN TRANSACYLASE, MITOCHONDRIAL"/>
    <property type="match status" value="1"/>
</dbReference>
<dbReference type="SUPFAM" id="SSF55048">
    <property type="entry name" value="Probable ACP-binding domain of malonyl-CoA ACP transacylase"/>
    <property type="match status" value="1"/>
</dbReference>
<reference evidence="9" key="1">
    <citation type="submission" date="2020-10" db="EMBL/GenBank/DDBJ databases">
        <authorList>
            <person name="Gilroy R."/>
        </authorList>
    </citation>
    <scope>NUCLEOTIDE SEQUENCE</scope>
    <source>
        <strain evidence="9">D5-748</strain>
    </source>
</reference>
<dbReference type="PIRSF" id="PIRSF000446">
    <property type="entry name" value="Mct"/>
    <property type="match status" value="1"/>
</dbReference>
<comment type="caution">
    <text evidence="9">The sequence shown here is derived from an EMBL/GenBank/DDBJ whole genome shotgun (WGS) entry which is preliminary data.</text>
</comment>
<evidence type="ECO:0000313" key="9">
    <source>
        <dbReference type="EMBL" id="MBO8444084.1"/>
    </source>
</evidence>
<dbReference type="InterPro" id="IPR004410">
    <property type="entry name" value="Malonyl_CoA-ACP_transAc_FabD"/>
</dbReference>
<name>A0A9D9EFJ7_9BACT</name>
<comment type="similarity">
    <text evidence="6">Belongs to the fabD family.</text>
</comment>
<feature type="active site" evidence="7">
    <location>
        <position position="196"/>
    </location>
</feature>
<dbReference type="FunFam" id="3.30.70.250:FF:000001">
    <property type="entry name" value="Malonyl CoA-acyl carrier protein transacylase"/>
    <property type="match status" value="1"/>
</dbReference>
<comment type="catalytic activity">
    <reaction evidence="5 6">
        <text>holo-[ACP] + malonyl-CoA = malonyl-[ACP] + CoA</text>
        <dbReference type="Rhea" id="RHEA:41792"/>
        <dbReference type="Rhea" id="RHEA-COMP:9623"/>
        <dbReference type="Rhea" id="RHEA-COMP:9685"/>
        <dbReference type="ChEBI" id="CHEBI:57287"/>
        <dbReference type="ChEBI" id="CHEBI:57384"/>
        <dbReference type="ChEBI" id="CHEBI:64479"/>
        <dbReference type="ChEBI" id="CHEBI:78449"/>
        <dbReference type="EC" id="2.3.1.39"/>
    </reaction>
</comment>
<dbReference type="Gene3D" id="3.40.366.10">
    <property type="entry name" value="Malonyl-Coenzyme A Acyl Carrier Protein, domain 2"/>
    <property type="match status" value="1"/>
</dbReference>
<dbReference type="Gene3D" id="3.30.70.250">
    <property type="entry name" value="Malonyl-CoA ACP transacylase, ACP-binding"/>
    <property type="match status" value="1"/>
</dbReference>
<dbReference type="Pfam" id="PF00698">
    <property type="entry name" value="Acyl_transf_1"/>
    <property type="match status" value="1"/>
</dbReference>
<protein>
    <recommendedName>
        <fullName evidence="2 6">Malonyl CoA-acyl carrier protein transacylase</fullName>
        <ecNumber evidence="1 6">2.3.1.39</ecNumber>
    </recommendedName>
</protein>
<dbReference type="EMBL" id="JADIMO010000002">
    <property type="protein sequence ID" value="MBO8444084.1"/>
    <property type="molecule type" value="Genomic_DNA"/>
</dbReference>
<dbReference type="GO" id="GO:0005829">
    <property type="term" value="C:cytosol"/>
    <property type="evidence" value="ECO:0007669"/>
    <property type="project" value="TreeGrafter"/>
</dbReference>
<dbReference type="GO" id="GO:0004314">
    <property type="term" value="F:[acyl-carrier-protein] S-malonyltransferase activity"/>
    <property type="evidence" value="ECO:0007669"/>
    <property type="project" value="UniProtKB-EC"/>
</dbReference>
<dbReference type="InterPro" id="IPR001227">
    <property type="entry name" value="Ac_transferase_dom_sf"/>
</dbReference>
<feature type="active site" evidence="7">
    <location>
        <position position="88"/>
    </location>
</feature>
<evidence type="ECO:0000256" key="1">
    <source>
        <dbReference type="ARBA" id="ARBA00013258"/>
    </source>
</evidence>
<dbReference type="PANTHER" id="PTHR42681:SF1">
    <property type="entry name" value="MALONYL-COA-ACYL CARRIER PROTEIN TRANSACYLASE, MITOCHONDRIAL"/>
    <property type="match status" value="1"/>
</dbReference>
<dbReference type="InterPro" id="IPR016036">
    <property type="entry name" value="Malonyl_transacylase_ACP-bd"/>
</dbReference>
<keyword evidence="4 6" id="KW-0012">Acyltransferase</keyword>
<dbReference type="SUPFAM" id="SSF52151">
    <property type="entry name" value="FabD/lysophospholipase-like"/>
    <property type="match status" value="1"/>
</dbReference>
<dbReference type="SMART" id="SM00827">
    <property type="entry name" value="PKS_AT"/>
    <property type="match status" value="1"/>
</dbReference>
<sequence length="296" mass="31629">MKKAYVFPGQGSQFPGMAKDLYESNAVAKEMLEKANEILGFRITDIMFNGTPEELKATKVTQPAVFLHSTVLAKCYEGFQPDMVAGHSLGEFSALAAAGAMDFEDALKLVSIRAMAMQKACEIKPSTMAAIIALPTETVENLCKECTNGIVVPANYNCDGQIVISGEVDAINEACEKMKAAGAKRALVLQVSGAFHSPLMEPAREELAKAIETTSFKTPVCPVYQNVTALPSTDPETIKKNLLAQLTSPVKWTQTVKNMLADGAGYFMEIGPGTVLQGLVKKIAGADVTIEGITTL</sequence>
<dbReference type="EC" id="2.3.1.39" evidence="1 6"/>
<dbReference type="Proteomes" id="UP000823619">
    <property type="component" value="Unassembled WGS sequence"/>
</dbReference>
<organism evidence="9 10">
    <name type="scientific">Candidatus Cryptobacteroides merdavium</name>
    <dbReference type="NCBI Taxonomy" id="2840769"/>
    <lineage>
        <taxon>Bacteria</taxon>
        <taxon>Pseudomonadati</taxon>
        <taxon>Bacteroidota</taxon>
        <taxon>Bacteroidia</taxon>
        <taxon>Bacteroidales</taxon>
        <taxon>Candidatus Cryptobacteroides</taxon>
    </lineage>
</organism>
<dbReference type="InterPro" id="IPR050858">
    <property type="entry name" value="Mal-CoA-ACP_Trans/PKS_FabD"/>
</dbReference>
<reference evidence="9" key="2">
    <citation type="journal article" date="2021" name="PeerJ">
        <title>Extensive microbial diversity within the chicken gut microbiome revealed by metagenomics and culture.</title>
        <authorList>
            <person name="Gilroy R."/>
            <person name="Ravi A."/>
            <person name="Getino M."/>
            <person name="Pursley I."/>
            <person name="Horton D.L."/>
            <person name="Alikhan N.F."/>
            <person name="Baker D."/>
            <person name="Gharbi K."/>
            <person name="Hall N."/>
            <person name="Watson M."/>
            <person name="Adriaenssens E.M."/>
            <person name="Foster-Nyarko E."/>
            <person name="Jarju S."/>
            <person name="Secka A."/>
            <person name="Antonio M."/>
            <person name="Oren A."/>
            <person name="Chaudhuri R.R."/>
            <person name="La Ragione R."/>
            <person name="Hildebrand F."/>
            <person name="Pallen M.J."/>
        </authorList>
    </citation>
    <scope>NUCLEOTIDE SEQUENCE</scope>
    <source>
        <strain evidence="9">D5-748</strain>
    </source>
</reference>
<dbReference type="GO" id="GO:0006633">
    <property type="term" value="P:fatty acid biosynthetic process"/>
    <property type="evidence" value="ECO:0007669"/>
    <property type="project" value="TreeGrafter"/>
</dbReference>